<feature type="non-terminal residue" evidence="8">
    <location>
        <position position="1"/>
    </location>
</feature>
<dbReference type="GO" id="GO:0016020">
    <property type="term" value="C:membrane"/>
    <property type="evidence" value="ECO:0007669"/>
    <property type="project" value="UniProtKB-SubCell"/>
</dbReference>
<evidence type="ECO:0000256" key="1">
    <source>
        <dbReference type="ARBA" id="ARBA00004141"/>
    </source>
</evidence>
<evidence type="ECO:0000256" key="7">
    <source>
        <dbReference type="SAM" id="Phobius"/>
    </source>
</evidence>
<dbReference type="InterPro" id="IPR044770">
    <property type="entry name" value="MFS_spinster-like"/>
</dbReference>
<evidence type="ECO:0008006" key="10">
    <source>
        <dbReference type="Google" id="ProtNLM"/>
    </source>
</evidence>
<feature type="transmembrane region" description="Helical" evidence="7">
    <location>
        <begin position="199"/>
        <end position="218"/>
    </location>
</feature>
<gene>
    <name evidence="8" type="ORF">PMAYCL1PPCAC_22514</name>
</gene>
<protein>
    <recommendedName>
        <fullName evidence="10">Major facilitator superfamily (MFS) profile domain-containing protein</fullName>
    </recommendedName>
</protein>
<feature type="non-terminal residue" evidence="8">
    <location>
        <position position="226"/>
    </location>
</feature>
<keyword evidence="5 7" id="KW-0472">Membrane</keyword>
<dbReference type="PANTHER" id="PTHR23505:SF79">
    <property type="entry name" value="PROTEIN SPINSTER"/>
    <property type="match status" value="1"/>
</dbReference>
<dbReference type="EMBL" id="BTRK01000005">
    <property type="protein sequence ID" value="GMR52319.1"/>
    <property type="molecule type" value="Genomic_DNA"/>
</dbReference>
<evidence type="ECO:0000256" key="6">
    <source>
        <dbReference type="ARBA" id="ARBA00024338"/>
    </source>
</evidence>
<feature type="transmembrane region" description="Helical" evidence="7">
    <location>
        <begin position="113"/>
        <end position="135"/>
    </location>
</feature>
<keyword evidence="9" id="KW-1185">Reference proteome</keyword>
<evidence type="ECO:0000256" key="4">
    <source>
        <dbReference type="ARBA" id="ARBA00022989"/>
    </source>
</evidence>
<keyword evidence="2" id="KW-0813">Transport</keyword>
<comment type="caution">
    <text evidence="8">The sequence shown here is derived from an EMBL/GenBank/DDBJ whole genome shotgun (WGS) entry which is preliminary data.</text>
</comment>
<accession>A0AAN5I5L5</accession>
<feature type="transmembrane region" description="Helical" evidence="7">
    <location>
        <begin position="156"/>
        <end position="179"/>
    </location>
</feature>
<dbReference type="Pfam" id="PF07690">
    <property type="entry name" value="MFS_1"/>
    <property type="match status" value="1"/>
</dbReference>
<proteinExistence type="inferred from homology"/>
<dbReference type="AlphaFoldDB" id="A0AAN5I5L5"/>
<sequence length="226" mass="24929">TSSSIANTATLALTWLFGDTFDRRKLFLSSVCFWITCSLLSILLGSESFLIFVGFRSLASAATSVFGILIPVMFADIYEDRALGIALMCVTATDFFSSSVTGILSSWIVTSGILWQSGLLAGPLLVVPLVLSLMFTRSNFQTAIHFDHRRSVRKSFMNAFGIFSITSYMLLVAAFSLGFFNARSFLFWFPTMILNAWTAYPESFLGFSYTAVITFNSLTQMAGTLL</sequence>
<comment type="similarity">
    <text evidence="6">Belongs to the major facilitator superfamily. Spinster (TC 2.A.1.49) family.</text>
</comment>
<comment type="subcellular location">
    <subcellularLocation>
        <location evidence="1">Membrane</location>
        <topology evidence="1">Multi-pass membrane protein</topology>
    </subcellularLocation>
</comment>
<name>A0AAN5I5L5_9BILA</name>
<evidence type="ECO:0000256" key="5">
    <source>
        <dbReference type="ARBA" id="ARBA00023136"/>
    </source>
</evidence>
<dbReference type="GO" id="GO:0022857">
    <property type="term" value="F:transmembrane transporter activity"/>
    <property type="evidence" value="ECO:0007669"/>
    <property type="project" value="InterPro"/>
</dbReference>
<feature type="transmembrane region" description="Helical" evidence="7">
    <location>
        <begin position="26"/>
        <end position="44"/>
    </location>
</feature>
<reference evidence="9" key="1">
    <citation type="submission" date="2022-10" db="EMBL/GenBank/DDBJ databases">
        <title>Genome assembly of Pristionchus species.</title>
        <authorList>
            <person name="Yoshida K."/>
            <person name="Sommer R.J."/>
        </authorList>
    </citation>
    <scope>NUCLEOTIDE SEQUENCE [LARGE SCALE GENOMIC DNA]</scope>
    <source>
        <strain evidence="9">RS5460</strain>
    </source>
</reference>
<keyword evidence="4 7" id="KW-1133">Transmembrane helix</keyword>
<organism evidence="8 9">
    <name type="scientific">Pristionchus mayeri</name>
    <dbReference type="NCBI Taxonomy" id="1317129"/>
    <lineage>
        <taxon>Eukaryota</taxon>
        <taxon>Metazoa</taxon>
        <taxon>Ecdysozoa</taxon>
        <taxon>Nematoda</taxon>
        <taxon>Chromadorea</taxon>
        <taxon>Rhabditida</taxon>
        <taxon>Rhabditina</taxon>
        <taxon>Diplogasteromorpha</taxon>
        <taxon>Diplogasteroidea</taxon>
        <taxon>Neodiplogasteridae</taxon>
        <taxon>Pristionchus</taxon>
    </lineage>
</organism>
<evidence type="ECO:0000256" key="2">
    <source>
        <dbReference type="ARBA" id="ARBA00022448"/>
    </source>
</evidence>
<dbReference type="PANTHER" id="PTHR23505">
    <property type="entry name" value="SPINSTER"/>
    <property type="match status" value="1"/>
</dbReference>
<evidence type="ECO:0000313" key="8">
    <source>
        <dbReference type="EMBL" id="GMR52319.1"/>
    </source>
</evidence>
<feature type="transmembrane region" description="Helical" evidence="7">
    <location>
        <begin position="82"/>
        <end position="107"/>
    </location>
</feature>
<dbReference type="InterPro" id="IPR011701">
    <property type="entry name" value="MFS"/>
</dbReference>
<dbReference type="Proteomes" id="UP001328107">
    <property type="component" value="Unassembled WGS sequence"/>
</dbReference>
<dbReference type="Gene3D" id="1.20.1250.20">
    <property type="entry name" value="MFS general substrate transporter like domains"/>
    <property type="match status" value="1"/>
</dbReference>
<feature type="transmembrane region" description="Helical" evidence="7">
    <location>
        <begin position="50"/>
        <end position="70"/>
    </location>
</feature>
<keyword evidence="3 7" id="KW-0812">Transmembrane</keyword>
<dbReference type="SUPFAM" id="SSF103473">
    <property type="entry name" value="MFS general substrate transporter"/>
    <property type="match status" value="1"/>
</dbReference>
<evidence type="ECO:0000313" key="9">
    <source>
        <dbReference type="Proteomes" id="UP001328107"/>
    </source>
</evidence>
<evidence type="ECO:0000256" key="3">
    <source>
        <dbReference type="ARBA" id="ARBA00022692"/>
    </source>
</evidence>
<dbReference type="InterPro" id="IPR036259">
    <property type="entry name" value="MFS_trans_sf"/>
</dbReference>